<keyword evidence="5" id="KW-0812">Transmembrane</keyword>
<dbReference type="GO" id="GO:1901982">
    <property type="term" value="F:maltose binding"/>
    <property type="evidence" value="ECO:0007669"/>
    <property type="project" value="TreeGrafter"/>
</dbReference>
<proteinExistence type="inferred from homology"/>
<sequence>MPEFLIGLAIVLIITVALQLLVGYLRRRQNVRDHASFMEERDSAISKYLTEIRQRCSEYTRIGSGDIVLDLRDYYVEQGIRQEGVSGLISLEQLLLGEENKWVIEGDAGLGKTTLLNVAVLHCISDKRIPILVKLDQLAALGRNEADFLEEHLRKDYGATYGSNLDLLGVCVERGGAVFLDGFDEVEVEKLDWIMQTVAKLSTQNPKVQVIVTSRPMNRRRFVWPNIFRRAELLRFSEDDIYRFARGWLAKSNSQILPEIVTLVDGSDRVRDLLRTPLFLELALYVIQDTGLRLVNRRVLLEKSVDLMLGGGAADSRLRHSSKFTALEKENLLTRVAHELVGKNLAILDHDTILSIMKTFLREERQYPAPEADWHAPALLEDLLFRNSLFRITAHGYEFLHRVFRDFFVARSLQENADQELANRIGESEWAEVCLLLLGRSKDPTKILIAAYDKSDNSSAKLRLTANAIIDDIKFDYKHKAMQAIVADIFSEKGVQELFLGVLERVFQSLSEDDRASVREKLKEKYVDRPDVLAVLQEVTRVLEATQESTRSAEIYVPKGQKIRIIGERQAPLEALREIVGKFQEKYKIDVELVLDDVLSVTEKVSADFDSGQESEFDVIIQPHRRLGALVTNGHVQPINQYLESEHHLSGFKPKADLFIDWWKEMSWFGGICYGFPILALSMYLWLRKDLLEDERYISKYAERFGKPLSFPKNLYDIRNLAKFFTRPEENLYGILLQGKSRQTSPNSKDTTLHPGLYHEWLNFLYAFGGRVLEQEYGWEYGPIVVNSPEAVRATEFYASLYDETCSHPKSQKTNWDDVPRIMKEKEAFMCVMWNDAVYEVVNCNKKGAAEFTFALLPSVGSERCAQSDGWSMFIPSRAKHPELSFKFMEWVLQENVQVEMQRRGGASPVRSVYSDEKVKALPYTKTSMEAMELRVPRETIPESEAMWKALTIALEDILHEGKPVAARLDEVAEQLEKEILKGKTYRRYPRETSSAPSPGRPTPPSPSP</sequence>
<name>A0A450SN70_9GAMM</name>
<dbReference type="GO" id="GO:0015768">
    <property type="term" value="P:maltose transport"/>
    <property type="evidence" value="ECO:0007669"/>
    <property type="project" value="TreeGrafter"/>
</dbReference>
<evidence type="ECO:0000256" key="3">
    <source>
        <dbReference type="ARBA" id="ARBA00022729"/>
    </source>
</evidence>
<gene>
    <name evidence="6" type="ORF">BECKDK2373B_GA0170837_105119</name>
</gene>
<feature type="transmembrane region" description="Helical" evidence="5">
    <location>
        <begin position="6"/>
        <end position="25"/>
    </location>
</feature>
<keyword evidence="5" id="KW-1133">Transmembrane helix</keyword>
<feature type="compositionally biased region" description="Pro residues" evidence="4">
    <location>
        <begin position="999"/>
        <end position="1009"/>
    </location>
</feature>
<dbReference type="SUPFAM" id="SSF53850">
    <property type="entry name" value="Periplasmic binding protein-like II"/>
    <property type="match status" value="1"/>
</dbReference>
<keyword evidence="2" id="KW-0813">Transport</keyword>
<keyword evidence="5" id="KW-0472">Membrane</keyword>
<dbReference type="Gene3D" id="3.40.50.300">
    <property type="entry name" value="P-loop containing nucleotide triphosphate hydrolases"/>
    <property type="match status" value="1"/>
</dbReference>
<dbReference type="PANTHER" id="PTHR30061:SF50">
    <property type="entry name" value="MALTOSE_MALTODEXTRIN-BINDING PERIPLASMIC PROTEIN"/>
    <property type="match status" value="1"/>
</dbReference>
<dbReference type="PANTHER" id="PTHR30061">
    <property type="entry name" value="MALTOSE-BINDING PERIPLASMIC PROTEIN"/>
    <property type="match status" value="1"/>
</dbReference>
<reference evidence="6" key="1">
    <citation type="submission" date="2019-02" db="EMBL/GenBank/DDBJ databases">
        <authorList>
            <person name="Gruber-Vodicka R. H."/>
            <person name="Seah K. B. B."/>
        </authorList>
    </citation>
    <scope>NUCLEOTIDE SEQUENCE</scope>
    <source>
        <strain evidence="6">BECK_DK47</strain>
    </source>
</reference>
<evidence type="ECO:0000256" key="5">
    <source>
        <dbReference type="SAM" id="Phobius"/>
    </source>
</evidence>
<dbReference type="Gene3D" id="3.40.190.10">
    <property type="entry name" value="Periplasmic binding protein-like II"/>
    <property type="match status" value="2"/>
</dbReference>
<evidence type="ECO:0000256" key="2">
    <source>
        <dbReference type="ARBA" id="ARBA00022448"/>
    </source>
</evidence>
<dbReference type="InterPro" id="IPR006059">
    <property type="entry name" value="SBP"/>
</dbReference>
<keyword evidence="3" id="KW-0732">Signal</keyword>
<evidence type="ECO:0000256" key="4">
    <source>
        <dbReference type="SAM" id="MobiDB-lite"/>
    </source>
</evidence>
<feature type="transmembrane region" description="Helical" evidence="5">
    <location>
        <begin position="668"/>
        <end position="687"/>
    </location>
</feature>
<dbReference type="InterPro" id="IPR027417">
    <property type="entry name" value="P-loop_NTPase"/>
</dbReference>
<comment type="similarity">
    <text evidence="1">Belongs to the bacterial solute-binding protein 1 family.</text>
</comment>
<protein>
    <submittedName>
        <fullName evidence="6">Maltose-binding protein MalE</fullName>
    </submittedName>
</protein>
<dbReference type="Pfam" id="PF13416">
    <property type="entry name" value="SBP_bac_8"/>
    <property type="match status" value="1"/>
</dbReference>
<evidence type="ECO:0000256" key="1">
    <source>
        <dbReference type="ARBA" id="ARBA00008520"/>
    </source>
</evidence>
<dbReference type="EMBL" id="CAADEX010000051">
    <property type="protein sequence ID" value="VFJ55277.1"/>
    <property type="molecule type" value="Genomic_DNA"/>
</dbReference>
<dbReference type="GO" id="GO:0042956">
    <property type="term" value="P:maltodextrin transmembrane transport"/>
    <property type="evidence" value="ECO:0007669"/>
    <property type="project" value="TreeGrafter"/>
</dbReference>
<dbReference type="AlphaFoldDB" id="A0A450SN70"/>
<accession>A0A450SN70</accession>
<dbReference type="SUPFAM" id="SSF52540">
    <property type="entry name" value="P-loop containing nucleoside triphosphate hydrolases"/>
    <property type="match status" value="1"/>
</dbReference>
<organism evidence="6">
    <name type="scientific">Candidatus Kentrum sp. DK</name>
    <dbReference type="NCBI Taxonomy" id="2126562"/>
    <lineage>
        <taxon>Bacteria</taxon>
        <taxon>Pseudomonadati</taxon>
        <taxon>Pseudomonadota</taxon>
        <taxon>Gammaproteobacteria</taxon>
        <taxon>Candidatus Kentrum</taxon>
    </lineage>
</organism>
<evidence type="ECO:0000313" key="6">
    <source>
        <dbReference type="EMBL" id="VFJ55277.1"/>
    </source>
</evidence>
<feature type="region of interest" description="Disordered" evidence="4">
    <location>
        <begin position="983"/>
        <end position="1009"/>
    </location>
</feature>
<dbReference type="GO" id="GO:0055052">
    <property type="term" value="C:ATP-binding cassette (ABC) transporter complex, substrate-binding subunit-containing"/>
    <property type="evidence" value="ECO:0007669"/>
    <property type="project" value="TreeGrafter"/>
</dbReference>